<dbReference type="InterPro" id="IPR009057">
    <property type="entry name" value="Homeodomain-like_sf"/>
</dbReference>
<dbReference type="Proteomes" id="UP000886653">
    <property type="component" value="Unassembled WGS sequence"/>
</dbReference>
<feature type="compositionally biased region" description="Basic residues" evidence="4">
    <location>
        <begin position="12"/>
        <end position="23"/>
    </location>
</feature>
<dbReference type="PROSITE" id="PS50090">
    <property type="entry name" value="MYB_LIKE"/>
    <property type="match status" value="2"/>
</dbReference>
<feature type="domain" description="Myb-like" evidence="5">
    <location>
        <begin position="633"/>
        <end position="701"/>
    </location>
</feature>
<keyword evidence="8" id="KW-1185">Reference proteome</keyword>
<keyword evidence="2" id="KW-0238">DNA-binding</keyword>
<dbReference type="PROSITE" id="PS51294">
    <property type="entry name" value="HTH_MYB"/>
    <property type="match status" value="1"/>
</dbReference>
<feature type="compositionally biased region" description="Basic and acidic residues" evidence="4">
    <location>
        <begin position="245"/>
        <end position="255"/>
    </location>
</feature>
<feature type="compositionally biased region" description="Polar residues" evidence="4">
    <location>
        <begin position="102"/>
        <end position="118"/>
    </location>
</feature>
<feature type="compositionally biased region" description="Basic and acidic residues" evidence="4">
    <location>
        <begin position="73"/>
        <end position="83"/>
    </location>
</feature>
<dbReference type="PANTHER" id="PTHR46380:SF2">
    <property type="entry name" value="CYCLIN-D-BINDING MYB-LIKE TRANSCRIPTION FACTOR 1"/>
    <property type="match status" value="1"/>
</dbReference>
<dbReference type="AlphaFoldDB" id="A0A9P6N677"/>
<dbReference type="InterPro" id="IPR051651">
    <property type="entry name" value="DMTF1_DNA-bind_reg"/>
</dbReference>
<evidence type="ECO:0000259" key="5">
    <source>
        <dbReference type="PROSITE" id="PS50090"/>
    </source>
</evidence>
<dbReference type="GO" id="GO:0000976">
    <property type="term" value="F:transcription cis-regulatory region binding"/>
    <property type="evidence" value="ECO:0007669"/>
    <property type="project" value="TreeGrafter"/>
</dbReference>
<feature type="compositionally biased region" description="Polar residues" evidence="4">
    <location>
        <begin position="317"/>
        <end position="326"/>
    </location>
</feature>
<feature type="compositionally biased region" description="Polar residues" evidence="4">
    <location>
        <begin position="298"/>
        <end position="310"/>
    </location>
</feature>
<feature type="compositionally biased region" description="Basic residues" evidence="4">
    <location>
        <begin position="181"/>
        <end position="191"/>
    </location>
</feature>
<feature type="region of interest" description="Disordered" evidence="4">
    <location>
        <begin position="1"/>
        <end position="50"/>
    </location>
</feature>
<dbReference type="Pfam" id="PF13921">
    <property type="entry name" value="Myb_DNA-bind_6"/>
    <property type="match status" value="1"/>
</dbReference>
<feature type="region of interest" description="Disordered" evidence="4">
    <location>
        <begin position="832"/>
        <end position="989"/>
    </location>
</feature>
<feature type="compositionally biased region" description="Basic and acidic residues" evidence="4">
    <location>
        <begin position="835"/>
        <end position="846"/>
    </location>
</feature>
<comment type="caution">
    <text evidence="7">The sequence shown here is derived from an EMBL/GenBank/DDBJ whole genome shotgun (WGS) entry which is preliminary data.</text>
</comment>
<evidence type="ECO:0000256" key="4">
    <source>
        <dbReference type="SAM" id="MobiDB-lite"/>
    </source>
</evidence>
<feature type="compositionally biased region" description="Basic and acidic residues" evidence="4">
    <location>
        <begin position="267"/>
        <end position="276"/>
    </location>
</feature>
<dbReference type="Gene3D" id="1.10.10.60">
    <property type="entry name" value="Homeodomain-like"/>
    <property type="match status" value="2"/>
</dbReference>
<dbReference type="EMBL" id="MU167459">
    <property type="protein sequence ID" value="KAG0140261.1"/>
    <property type="molecule type" value="Genomic_DNA"/>
</dbReference>
<feature type="compositionally biased region" description="Polar residues" evidence="4">
    <location>
        <begin position="396"/>
        <end position="411"/>
    </location>
</feature>
<dbReference type="OrthoDB" id="2507391at2759"/>
<feature type="compositionally biased region" description="Polar residues" evidence="4">
    <location>
        <begin position="905"/>
        <end position="930"/>
    </location>
</feature>
<feature type="compositionally biased region" description="Basic and acidic residues" evidence="4">
    <location>
        <begin position="875"/>
        <end position="904"/>
    </location>
</feature>
<organism evidence="7 8">
    <name type="scientific">Cronartium quercuum f. sp. fusiforme G11</name>
    <dbReference type="NCBI Taxonomy" id="708437"/>
    <lineage>
        <taxon>Eukaryota</taxon>
        <taxon>Fungi</taxon>
        <taxon>Dikarya</taxon>
        <taxon>Basidiomycota</taxon>
        <taxon>Pucciniomycotina</taxon>
        <taxon>Pucciniomycetes</taxon>
        <taxon>Pucciniales</taxon>
        <taxon>Coleosporiaceae</taxon>
        <taxon>Cronartium</taxon>
    </lineage>
</organism>
<evidence type="ECO:0000313" key="8">
    <source>
        <dbReference type="Proteomes" id="UP000886653"/>
    </source>
</evidence>
<accession>A0A9P6N677</accession>
<dbReference type="PANTHER" id="PTHR46380">
    <property type="entry name" value="CYCLIN-D-BINDING MYB-LIKE TRANSCRIPTION FACTOR 1"/>
    <property type="match status" value="1"/>
</dbReference>
<feature type="compositionally biased region" description="Polar residues" evidence="4">
    <location>
        <begin position="280"/>
        <end position="291"/>
    </location>
</feature>
<evidence type="ECO:0000256" key="1">
    <source>
        <dbReference type="ARBA" id="ARBA00004123"/>
    </source>
</evidence>
<dbReference type="SUPFAM" id="SSF46689">
    <property type="entry name" value="Homeodomain-like"/>
    <property type="match status" value="2"/>
</dbReference>
<feature type="compositionally biased region" description="Polar residues" evidence="4">
    <location>
        <begin position="139"/>
        <end position="180"/>
    </location>
</feature>
<dbReference type="InterPro" id="IPR017930">
    <property type="entry name" value="Myb_dom"/>
</dbReference>
<evidence type="ECO:0000256" key="2">
    <source>
        <dbReference type="ARBA" id="ARBA00023125"/>
    </source>
</evidence>
<feature type="domain" description="HTH myb-type" evidence="6">
    <location>
        <begin position="587"/>
        <end position="634"/>
    </location>
</feature>
<proteinExistence type="predicted"/>
<name>A0A9P6N677_9BASI</name>
<feature type="compositionally biased region" description="Polar residues" evidence="4">
    <location>
        <begin position="257"/>
        <end position="266"/>
    </location>
</feature>
<sequence length="989" mass="112580">MVEKESDIRPTTIKHSRLTKLKRYSITPKTRPESNILSSSESSDHEEVGVYVSSSKWINVNEAVRKQKLGKGKSFENKAVEGSKKRKVRKLDLERQIGGEGTQDSTSSSRAEKSTTPIGDQEQNKCDKKNKKRKHDSIIENNQSASEVRTENTIHITPNQAYQIETEPSNSVDNHNQQNSQKKRASKKRKTIISELQDQSLSASNNGQILIEESSRSTKRTKTNKKRKLENVDEELSNKVVQNVEKSKSIEEVRESNIPQQVVTVTSEDRDTKPDDAQTENHQSGDGSTEVSQKKSTTDQPRTALDSTTNETRDETAVTTQATSDEQISEIKKKKKSKNKKRQRDDPLSIDPDLENGQAPEESKVLKTKKQDSKKCNLTVEADSLTKNADPESELEQATANTSHSTPAQNHNDPDSSSLKKKERKKNQRLANPANRTSKYQMSSDDPALITSRNSHLFDETTQFSDKVRESLMGLPQNEILATRWLSAKQLQELVDVFGLKYKKGVFNAQEVEVMNRAVKAYQTLHHLTEEEMREVIMSKRSEKPLQGDSERNFSLSQEIASQLPGRSVVAVWKKLIRSWHSCSKMGKWQIDEDNRLIEGVTRFGSSWVKVGELVGRMADDCKDRWNKVLCVKINGKNGTWSIEETEKLKSIMLKLLGNDANNVGEGEPEVIAAGLWGTVSRLMGGQRSERQCREKWTESLKRKMSGDGELRSWKHRDVLTLLQQLSIHVAFLSPSHLFSYDHHSLMSLSFRMTKHEMNDEFGFDWKVLIHPGWDHWTPRFLHRRWKQIKKYYLRKIGKQSEPTVKELLKEVLKIWSQKTDAELDQVVMVRGKGKQAERVNKKDNQDLQPNNSASNKDMVIGPIVQETGEVSARGIEKEVERSIPRKEDNVSAREARTSPEESTKLTANNTTPSNNRTTLPENDPTSPNKDTLPKEKKTTALKIRKEPIRKTKKEPKEKVPRKVTRKGRSSTKMVYKSQEFISDSDDGI</sequence>
<dbReference type="GO" id="GO:0005634">
    <property type="term" value="C:nucleus"/>
    <property type="evidence" value="ECO:0007669"/>
    <property type="project" value="UniProtKB-SubCell"/>
</dbReference>
<keyword evidence="3" id="KW-0539">Nucleus</keyword>
<feature type="compositionally biased region" description="Basic residues" evidence="4">
    <location>
        <begin position="332"/>
        <end position="342"/>
    </location>
</feature>
<evidence type="ECO:0000313" key="7">
    <source>
        <dbReference type="EMBL" id="KAG0140261.1"/>
    </source>
</evidence>
<feature type="compositionally biased region" description="Basic and acidic residues" evidence="4">
    <location>
        <begin position="932"/>
        <end position="961"/>
    </location>
</feature>
<feature type="compositionally biased region" description="Basic residues" evidence="4">
    <location>
        <begin position="217"/>
        <end position="228"/>
    </location>
</feature>
<reference evidence="7" key="1">
    <citation type="submission" date="2013-11" db="EMBL/GenBank/DDBJ databases">
        <title>Genome sequence of the fusiform rust pathogen reveals effectors for host alternation and coevolution with pine.</title>
        <authorList>
            <consortium name="DOE Joint Genome Institute"/>
            <person name="Smith K."/>
            <person name="Pendleton A."/>
            <person name="Kubisiak T."/>
            <person name="Anderson C."/>
            <person name="Salamov A."/>
            <person name="Aerts A."/>
            <person name="Riley R."/>
            <person name="Clum A."/>
            <person name="Lindquist E."/>
            <person name="Ence D."/>
            <person name="Campbell M."/>
            <person name="Kronenberg Z."/>
            <person name="Feau N."/>
            <person name="Dhillon B."/>
            <person name="Hamelin R."/>
            <person name="Burleigh J."/>
            <person name="Smith J."/>
            <person name="Yandell M."/>
            <person name="Nelson C."/>
            <person name="Grigoriev I."/>
            <person name="Davis J."/>
        </authorList>
    </citation>
    <scope>NUCLEOTIDE SEQUENCE</scope>
    <source>
        <strain evidence="7">G11</strain>
    </source>
</reference>
<dbReference type="InterPro" id="IPR001005">
    <property type="entry name" value="SANT/Myb"/>
</dbReference>
<feature type="compositionally biased region" description="Polar residues" evidence="4">
    <location>
        <begin position="434"/>
        <end position="444"/>
    </location>
</feature>
<protein>
    <submittedName>
        <fullName evidence="7">Uncharacterized protein</fullName>
    </submittedName>
</protein>
<evidence type="ECO:0000259" key="6">
    <source>
        <dbReference type="PROSITE" id="PS51294"/>
    </source>
</evidence>
<dbReference type="GO" id="GO:0003700">
    <property type="term" value="F:DNA-binding transcription factor activity"/>
    <property type="evidence" value="ECO:0007669"/>
    <property type="project" value="TreeGrafter"/>
</dbReference>
<feature type="domain" description="Myb-like" evidence="5">
    <location>
        <begin position="585"/>
        <end position="630"/>
    </location>
</feature>
<dbReference type="SMART" id="SM00717">
    <property type="entry name" value="SANT"/>
    <property type="match status" value="2"/>
</dbReference>
<evidence type="ECO:0000256" key="3">
    <source>
        <dbReference type="ARBA" id="ARBA00023242"/>
    </source>
</evidence>
<feature type="region of interest" description="Disordered" evidence="4">
    <location>
        <begin position="68"/>
        <end position="446"/>
    </location>
</feature>
<feature type="compositionally biased region" description="Basic and acidic residues" evidence="4">
    <location>
        <begin position="361"/>
        <end position="375"/>
    </location>
</feature>
<feature type="compositionally biased region" description="Polar residues" evidence="4">
    <location>
        <begin position="194"/>
        <end position="208"/>
    </location>
</feature>
<comment type="subcellular location">
    <subcellularLocation>
        <location evidence="1">Nucleus</location>
    </subcellularLocation>
</comment>
<feature type="compositionally biased region" description="Polar residues" evidence="4">
    <location>
        <begin position="847"/>
        <end position="856"/>
    </location>
</feature>
<gene>
    <name evidence="7" type="ORF">CROQUDRAFT_111203</name>
</gene>